<accession>A0ABP5DIW0</accession>
<keyword evidence="3" id="KW-1185">Reference proteome</keyword>
<name>A0ABP5DIW0_9MICO</name>
<comment type="caution">
    <text evidence="2">The sequence shown here is derived from an EMBL/GenBank/DDBJ whole genome shotgun (WGS) entry which is preliminary data.</text>
</comment>
<gene>
    <name evidence="2" type="ORF">GCM10009777_12900</name>
</gene>
<reference evidence="3" key="1">
    <citation type="journal article" date="2019" name="Int. J. Syst. Evol. Microbiol.">
        <title>The Global Catalogue of Microorganisms (GCM) 10K type strain sequencing project: providing services to taxonomists for standard genome sequencing and annotation.</title>
        <authorList>
            <consortium name="The Broad Institute Genomics Platform"/>
            <consortium name="The Broad Institute Genome Sequencing Center for Infectious Disease"/>
            <person name="Wu L."/>
            <person name="Ma J."/>
        </authorList>
    </citation>
    <scope>NUCLEOTIDE SEQUENCE [LARGE SCALE GENOMIC DNA]</scope>
    <source>
        <strain evidence="3">JCM 14902</strain>
    </source>
</reference>
<dbReference type="PANTHER" id="PTHR10412:SF10">
    <property type="entry name" value="GLYCOSYL HYDROLASE FAMILY 63 C-TERMINAL DOMAIN-CONTAINING PROTEIN"/>
    <property type="match status" value="1"/>
</dbReference>
<organism evidence="2 3">
    <name type="scientific">Microbacterium pumilum</name>
    <dbReference type="NCBI Taxonomy" id="344165"/>
    <lineage>
        <taxon>Bacteria</taxon>
        <taxon>Bacillati</taxon>
        <taxon>Actinomycetota</taxon>
        <taxon>Actinomycetes</taxon>
        <taxon>Micrococcales</taxon>
        <taxon>Microbacteriaceae</taxon>
        <taxon>Microbacterium</taxon>
    </lineage>
</organism>
<dbReference type="SUPFAM" id="SSF48208">
    <property type="entry name" value="Six-hairpin glycosidases"/>
    <property type="match status" value="1"/>
</dbReference>
<dbReference type="Proteomes" id="UP001500326">
    <property type="component" value="Unassembled WGS sequence"/>
</dbReference>
<dbReference type="EMBL" id="BAAAOH010000001">
    <property type="protein sequence ID" value="GAA1980810.1"/>
    <property type="molecule type" value="Genomic_DNA"/>
</dbReference>
<feature type="domain" description="Mannosylglycerate hydrolase MGH1-like glycoside hydrolase" evidence="1">
    <location>
        <begin position="433"/>
        <end position="535"/>
    </location>
</feature>
<dbReference type="PANTHER" id="PTHR10412">
    <property type="entry name" value="MANNOSYL-OLIGOSACCHARIDE GLUCOSIDASE"/>
    <property type="match status" value="1"/>
</dbReference>
<protein>
    <submittedName>
        <fullName evidence="2">Glucosidase</fullName>
    </submittedName>
</protein>
<dbReference type="RefSeq" id="WP_344059649.1">
    <property type="nucleotide sequence ID" value="NZ_BAAAOH010000001.1"/>
</dbReference>
<evidence type="ECO:0000313" key="2">
    <source>
        <dbReference type="EMBL" id="GAA1980810.1"/>
    </source>
</evidence>
<sequence>MSVERDRTATFGHLEDGLLQAGDWYLWGPYLSERQWGTVREDYSADGSAWDYLPHDHARSRAYRWGEDGMAGFSDVEQRFCVALSLWNGRDPILKERMFGLTGSQGNHGEDVKEYWWFVDSLPSHAYNRWRYHYPQCAFPYGDLVEENGRRGKLDPEYELLDTGAFDDDRFWSVEVEYTKADPTDILMSISVTNASAEADTIHVLPTVWFRNTWSWGDEVGRPSLRAGAGSTIEVEHPLFGELEVIAAPAPDGTDPRTLFCDNDTNTARLFGDPDGPAYPKDGINDHVVSGSATVNPERQGTKAAFGYQVEVPAGGTVELRIRLRPRGSAPGDQAQALESEFTDVADTRRREADEFYEELTPVDVGADEALVMRQAFAGMLWSKQLFYYDVGRWLDGDPGQPVPPASRLSGRNARWRNFNSFDIMSMPDPWEYPWFAAWDLAFHCVALAHIDPAFAKYQLILICREWFQHPNGALPAYEWSFDDVNPPVQAWAALEVFAIDGATDVAFLRRTFDKLLVNFTWWVNQQDADGSNLFEGGFLGLDNIGPIDRDHLPVAGRLHQSDATAWMALYSLEMAAISSVLRKNGQPTQDLSLKFLEHFALIRRAFESQGLWSEADGLFYDRIELQDGTSVPVEVKSLVGVLPVLASVVVGESLIERAEVLGKELSRMLGPDRVNFESARAAGLLRGEPGARQLLLGVVDMNRIDRIFARIFDEREFLSPHGFRAISQAHRDQPYELRIGDFRASIDYEPAESTNNMFGGNSNWRGPIWFPLNYLLVSALGAYGAFFGDTRTFEYPTGSGIQRTLDDIADDLRRRLISIFLIGPDGRRPAYGDVDTLQNNPRWAGLVQFNEYFHGDNGAGLGASHQTGWTGIVADLIRRTPNSQIGSLRDLLQPGAATGRRTEAS</sequence>
<dbReference type="InterPro" id="IPR012341">
    <property type="entry name" value="6hp_glycosidase-like_sf"/>
</dbReference>
<evidence type="ECO:0000259" key="1">
    <source>
        <dbReference type="Pfam" id="PF22422"/>
    </source>
</evidence>
<dbReference type="InterPro" id="IPR008928">
    <property type="entry name" value="6-hairpin_glycosidase_sf"/>
</dbReference>
<dbReference type="InterPro" id="IPR054491">
    <property type="entry name" value="MGH1-like_GH"/>
</dbReference>
<dbReference type="Gene3D" id="1.50.10.10">
    <property type="match status" value="2"/>
</dbReference>
<evidence type="ECO:0000313" key="3">
    <source>
        <dbReference type="Proteomes" id="UP001500326"/>
    </source>
</evidence>
<proteinExistence type="predicted"/>
<dbReference type="InterPro" id="IPR004888">
    <property type="entry name" value="Glycoside_hydrolase_63"/>
</dbReference>
<dbReference type="Pfam" id="PF22422">
    <property type="entry name" value="MGH1-like_GH"/>
    <property type="match status" value="1"/>
</dbReference>